<keyword evidence="1" id="KW-1133">Transmembrane helix</keyword>
<evidence type="ECO:0000259" key="2">
    <source>
        <dbReference type="PROSITE" id="PS50109"/>
    </source>
</evidence>
<dbReference type="PANTHER" id="PTHR34220:SF9">
    <property type="entry name" value="SIGNAL TRANSDUCTION HISTIDINE KINASE INTERNAL REGION DOMAIN-CONTAINING PROTEIN"/>
    <property type="match status" value="1"/>
</dbReference>
<keyword evidence="1" id="KW-0812">Transmembrane</keyword>
<evidence type="ECO:0000313" key="3">
    <source>
        <dbReference type="EMBL" id="PXX42620.1"/>
    </source>
</evidence>
<feature type="transmembrane region" description="Helical" evidence="1">
    <location>
        <begin position="6"/>
        <end position="27"/>
    </location>
</feature>
<dbReference type="InterPro" id="IPR036890">
    <property type="entry name" value="HATPase_C_sf"/>
</dbReference>
<feature type="domain" description="Histidine kinase" evidence="2">
    <location>
        <begin position="318"/>
        <end position="410"/>
    </location>
</feature>
<dbReference type="Proteomes" id="UP000247792">
    <property type="component" value="Unassembled WGS sequence"/>
</dbReference>
<dbReference type="GO" id="GO:0000155">
    <property type="term" value="F:phosphorelay sensor kinase activity"/>
    <property type="evidence" value="ECO:0007669"/>
    <property type="project" value="InterPro"/>
</dbReference>
<gene>
    <name evidence="3" type="ORF">DFR42_105278</name>
</gene>
<dbReference type="RefSeq" id="WP_110256157.1">
    <property type="nucleotide sequence ID" value="NZ_QJKB01000005.1"/>
</dbReference>
<dbReference type="PROSITE" id="PS50109">
    <property type="entry name" value="HIS_KIN"/>
    <property type="match status" value="1"/>
</dbReference>
<keyword evidence="3" id="KW-0418">Kinase</keyword>
<dbReference type="SMART" id="SM00387">
    <property type="entry name" value="HATPase_c"/>
    <property type="match status" value="1"/>
</dbReference>
<reference evidence="3 4" key="1">
    <citation type="submission" date="2018-05" db="EMBL/GenBank/DDBJ databases">
        <title>Genomic Encyclopedia of Type Strains, Phase IV (KMG-IV): sequencing the most valuable type-strain genomes for metagenomic binning, comparative biology and taxonomic classification.</title>
        <authorList>
            <person name="Goeker M."/>
        </authorList>
    </citation>
    <scope>NUCLEOTIDE SEQUENCE [LARGE SCALE GENOMIC DNA]</scope>
    <source>
        <strain evidence="3 4">DSM 19792</strain>
    </source>
</reference>
<evidence type="ECO:0000313" key="4">
    <source>
        <dbReference type="Proteomes" id="UP000247792"/>
    </source>
</evidence>
<protein>
    <submittedName>
        <fullName evidence="3">Histidine kinase</fullName>
    </submittedName>
</protein>
<dbReference type="EMBL" id="QJKB01000005">
    <property type="protein sequence ID" value="PXX42620.1"/>
    <property type="molecule type" value="Genomic_DNA"/>
</dbReference>
<feature type="transmembrane region" description="Helical" evidence="1">
    <location>
        <begin position="39"/>
        <end position="59"/>
    </location>
</feature>
<dbReference type="AlphaFoldDB" id="A0A318J7H3"/>
<dbReference type="SUPFAM" id="SSF55874">
    <property type="entry name" value="ATPase domain of HSP90 chaperone/DNA topoisomerase II/histidine kinase"/>
    <property type="match status" value="1"/>
</dbReference>
<dbReference type="Pfam" id="PF02518">
    <property type="entry name" value="HATPase_c"/>
    <property type="match status" value="1"/>
</dbReference>
<comment type="caution">
    <text evidence="3">The sequence shown here is derived from an EMBL/GenBank/DDBJ whole genome shotgun (WGS) entry which is preliminary data.</text>
</comment>
<keyword evidence="1" id="KW-0472">Membrane</keyword>
<accession>A0A318J7H3</accession>
<dbReference type="Pfam" id="PF06580">
    <property type="entry name" value="His_kinase"/>
    <property type="match status" value="1"/>
</dbReference>
<sequence>MFTTLWFIIRASFGWGTLILFGTILIANGIFRNHLPGEFIFLPLGLMGLVIGIIFSHVLRVRLIASKVTASTLSNRQRRQIEIPLEASEAFELVNAAIRDLPGAEDTESARDSLQIRAKVKRIEPYQANFVAELKVLDFLTIKRNQILATITPGDGIGSLTLICEPERPAWTDLFLVDNGTNLENAEAITRAITRRIAERRRKEKASAAQSVTEKELTVAKLNLLHAQVEPHFLYNTLASAQLLTRADPAAADQMLGNLITYLRHSLPRTEDTASTIGEELERSIAYLDIMKIRMGARLNIQIQVPAELKALPFPIMMLQTLVENAIKHGLEPKTGGGTIWIIARQHEGNVAVTVADDGNGLGTEIGGTGIGLKNVRERLRLAYGNAAGFVLVGNFPSGVAATITVPVTKAKGEQHA</sequence>
<dbReference type="InterPro" id="IPR005467">
    <property type="entry name" value="His_kinase_dom"/>
</dbReference>
<dbReference type="Gene3D" id="3.30.565.10">
    <property type="entry name" value="Histidine kinase-like ATPase, C-terminal domain"/>
    <property type="match status" value="1"/>
</dbReference>
<keyword evidence="4" id="KW-1185">Reference proteome</keyword>
<dbReference type="InterPro" id="IPR010559">
    <property type="entry name" value="Sig_transdc_His_kin_internal"/>
</dbReference>
<dbReference type="OrthoDB" id="2514702at2"/>
<proteinExistence type="predicted"/>
<dbReference type="InterPro" id="IPR050640">
    <property type="entry name" value="Bact_2-comp_sensor_kinase"/>
</dbReference>
<evidence type="ECO:0000256" key="1">
    <source>
        <dbReference type="SAM" id="Phobius"/>
    </source>
</evidence>
<dbReference type="InterPro" id="IPR003594">
    <property type="entry name" value="HATPase_dom"/>
</dbReference>
<name>A0A318J7H3_9BURK</name>
<keyword evidence="3" id="KW-0808">Transferase</keyword>
<dbReference type="PANTHER" id="PTHR34220">
    <property type="entry name" value="SENSOR HISTIDINE KINASE YPDA"/>
    <property type="match status" value="1"/>
</dbReference>
<organism evidence="3 4">
    <name type="scientific">Undibacterium pigrum</name>
    <dbReference type="NCBI Taxonomy" id="401470"/>
    <lineage>
        <taxon>Bacteria</taxon>
        <taxon>Pseudomonadati</taxon>
        <taxon>Pseudomonadota</taxon>
        <taxon>Betaproteobacteria</taxon>
        <taxon>Burkholderiales</taxon>
        <taxon>Oxalobacteraceae</taxon>
        <taxon>Undibacterium</taxon>
    </lineage>
</organism>
<dbReference type="GO" id="GO:0016020">
    <property type="term" value="C:membrane"/>
    <property type="evidence" value="ECO:0007669"/>
    <property type="project" value="InterPro"/>
</dbReference>